<protein>
    <submittedName>
        <fullName evidence="3">Uncharacterized protein</fullName>
    </submittedName>
</protein>
<keyword evidence="2" id="KW-1133">Transmembrane helix</keyword>
<feature type="transmembrane region" description="Helical" evidence="2">
    <location>
        <begin position="12"/>
        <end position="31"/>
    </location>
</feature>
<name>A0AA35P7D0_9SAUR</name>
<feature type="compositionally biased region" description="Low complexity" evidence="1">
    <location>
        <begin position="58"/>
        <end position="69"/>
    </location>
</feature>
<keyword evidence="2" id="KW-0472">Membrane</keyword>
<keyword evidence="4" id="KW-1185">Reference proteome</keyword>
<feature type="region of interest" description="Disordered" evidence="1">
    <location>
        <begin position="45"/>
        <end position="96"/>
    </location>
</feature>
<feature type="compositionally biased region" description="Basic and acidic residues" evidence="1">
    <location>
        <begin position="150"/>
        <end position="165"/>
    </location>
</feature>
<keyword evidence="2" id="KW-0812">Transmembrane</keyword>
<reference evidence="3" key="1">
    <citation type="submission" date="2022-12" db="EMBL/GenBank/DDBJ databases">
        <authorList>
            <person name="Alioto T."/>
            <person name="Alioto T."/>
            <person name="Gomez Garrido J."/>
        </authorList>
    </citation>
    <scope>NUCLEOTIDE SEQUENCE</scope>
</reference>
<feature type="compositionally biased region" description="Basic residues" evidence="1">
    <location>
        <begin position="45"/>
        <end position="56"/>
    </location>
</feature>
<feature type="region of interest" description="Disordered" evidence="1">
    <location>
        <begin position="141"/>
        <end position="165"/>
    </location>
</feature>
<evidence type="ECO:0000313" key="4">
    <source>
        <dbReference type="Proteomes" id="UP001178461"/>
    </source>
</evidence>
<dbReference type="EMBL" id="OX395131">
    <property type="protein sequence ID" value="CAI5777714.1"/>
    <property type="molecule type" value="Genomic_DNA"/>
</dbReference>
<proteinExistence type="predicted"/>
<sequence length="165" mass="18131">MSEECTKLWESIVISTVTSIVCVVVVVLVYAKLCRKIEQHAYKHHGRRQPGFRAKKPNNALAGNALAGNMPSSQLELPSPWPRNPSQAQQGQGPHFQIDSFMAGSSSESSLCSLARKHALPVLQHSGSDEINYTTIVFQDPMNGTSSGRSNEDLSDHRHYENVSS</sequence>
<evidence type="ECO:0000313" key="3">
    <source>
        <dbReference type="EMBL" id="CAI5777714.1"/>
    </source>
</evidence>
<organism evidence="3 4">
    <name type="scientific">Podarcis lilfordi</name>
    <name type="common">Lilford's wall lizard</name>
    <dbReference type="NCBI Taxonomy" id="74358"/>
    <lineage>
        <taxon>Eukaryota</taxon>
        <taxon>Metazoa</taxon>
        <taxon>Chordata</taxon>
        <taxon>Craniata</taxon>
        <taxon>Vertebrata</taxon>
        <taxon>Euteleostomi</taxon>
        <taxon>Lepidosauria</taxon>
        <taxon>Squamata</taxon>
        <taxon>Bifurcata</taxon>
        <taxon>Unidentata</taxon>
        <taxon>Episquamata</taxon>
        <taxon>Laterata</taxon>
        <taxon>Lacertibaenia</taxon>
        <taxon>Lacertidae</taxon>
        <taxon>Podarcis</taxon>
    </lineage>
</organism>
<dbReference type="Proteomes" id="UP001178461">
    <property type="component" value="Chromosome 6"/>
</dbReference>
<accession>A0AA35P7D0</accession>
<gene>
    <name evidence="3" type="ORF">PODLI_1B002095</name>
</gene>
<evidence type="ECO:0000256" key="1">
    <source>
        <dbReference type="SAM" id="MobiDB-lite"/>
    </source>
</evidence>
<dbReference type="AlphaFoldDB" id="A0AA35P7D0"/>
<evidence type="ECO:0000256" key="2">
    <source>
        <dbReference type="SAM" id="Phobius"/>
    </source>
</evidence>